<feature type="domain" description="Ribosomal protein eL8/eL30/eS12/Gadd45" evidence="3">
    <location>
        <begin position="92"/>
        <end position="192"/>
    </location>
</feature>
<evidence type="ECO:0000259" key="3">
    <source>
        <dbReference type="Pfam" id="PF01248"/>
    </source>
</evidence>
<dbReference type="EMBL" id="KZ107856">
    <property type="protein sequence ID" value="OSS44701.1"/>
    <property type="molecule type" value="Genomic_DNA"/>
</dbReference>
<dbReference type="Gene3D" id="3.80.10.10">
    <property type="entry name" value="Ribonuclease Inhibitor"/>
    <property type="match status" value="1"/>
</dbReference>
<reference evidence="4 5" key="1">
    <citation type="journal article" date="2017" name="Genome Announc.">
        <title>Genome sequence of the saprophytic ascomycete Epicoccum nigrum ICMP 19927 strain isolated from New Zealand.</title>
        <authorList>
            <person name="Fokin M."/>
            <person name="Fleetwood D."/>
            <person name="Weir B.S."/>
            <person name="Villas-Boas S.G."/>
        </authorList>
    </citation>
    <scope>NUCLEOTIDE SEQUENCE [LARGE SCALE GENOMIC DNA]</scope>
    <source>
        <strain evidence="4 5">ICMP 19927</strain>
    </source>
</reference>
<comment type="similarity">
    <text evidence="1">Belongs to the eukaryotic ribosomal protein eL8 family.</text>
</comment>
<dbReference type="InterPro" id="IPR004037">
    <property type="entry name" value="Ribosomal_eL8-like_CS"/>
</dbReference>
<dbReference type="AlphaFoldDB" id="A0A1Y2LLC0"/>
<feature type="compositionally biased region" description="Basic residues" evidence="2">
    <location>
        <begin position="11"/>
        <end position="21"/>
    </location>
</feature>
<feature type="compositionally biased region" description="Basic and acidic residues" evidence="2">
    <location>
        <begin position="1"/>
        <end position="10"/>
    </location>
</feature>
<name>A0A1Y2LLC0_EPING</name>
<feature type="compositionally biased region" description="Basic and acidic residues" evidence="2">
    <location>
        <begin position="22"/>
        <end position="33"/>
    </location>
</feature>
<organism evidence="4 5">
    <name type="scientific">Epicoccum nigrum</name>
    <name type="common">Soil fungus</name>
    <name type="synonym">Epicoccum purpurascens</name>
    <dbReference type="NCBI Taxonomy" id="105696"/>
    <lineage>
        <taxon>Eukaryota</taxon>
        <taxon>Fungi</taxon>
        <taxon>Dikarya</taxon>
        <taxon>Ascomycota</taxon>
        <taxon>Pezizomycotina</taxon>
        <taxon>Dothideomycetes</taxon>
        <taxon>Pleosporomycetidae</taxon>
        <taxon>Pleosporales</taxon>
        <taxon>Pleosporineae</taxon>
        <taxon>Didymellaceae</taxon>
        <taxon>Epicoccum</taxon>
    </lineage>
</organism>
<evidence type="ECO:0000256" key="2">
    <source>
        <dbReference type="SAM" id="MobiDB-lite"/>
    </source>
</evidence>
<dbReference type="InParanoid" id="A0A1Y2LLC0"/>
<evidence type="ECO:0000256" key="1">
    <source>
        <dbReference type="ARBA" id="ARBA00007337"/>
    </source>
</evidence>
<dbReference type="PROSITE" id="PS01082">
    <property type="entry name" value="RIBOSOMAL_L7AE"/>
    <property type="match status" value="1"/>
</dbReference>
<dbReference type="STRING" id="105696.A0A1Y2LLC0"/>
<sequence>MAKEIEEKKLKKEKKDKKEKKEKRAETEGVSKPKKEKKDKKSKDVTDALEAAIDEPEVSMMEVDSGAVVEVPEGALVPFAFPLADNDKEVKKILKTVKKSAKTKTLRRGVKEVVKALRKSQSTGTADINNPSAIVVIAADISPMDVISHIPVLCEDHSIPYIYIKSRAQLGEASATKRPTSVVMVAKAGAGKKAKDVKEDDAKEFDEAYAELQKLVSKAAKTAAANLSTALSPSDSLLEGSDPRTAPSFLLHLGFPTHWWISSFEILDFAAACILQSHDVEDVDELSIKICDIITASSMADKVLKLGEQASKITSIYIDSTSYMKAWNGPRSTFPDATEVSTLCAPVISILKFIKSQNGGVKSFTWLAERYYYGREFTRPTGFWTAIFDHALTLETLHIGFFCHEAHDLASQPPKVCFPALTHLYLDASNEDGSDGRFIDAVLNNCPKVEDLCFLWSQCNVDACQIQNVTWTWTFPNLKKLYADGWNFAPNAYQDFLKRHPDIESLKELVTGPAYYDSD</sequence>
<accession>A0A1Y2LLC0</accession>
<dbReference type="Proteomes" id="UP000193240">
    <property type="component" value="Unassembled WGS sequence"/>
</dbReference>
<evidence type="ECO:0000313" key="4">
    <source>
        <dbReference type="EMBL" id="OSS44701.1"/>
    </source>
</evidence>
<feature type="region of interest" description="Disordered" evidence="2">
    <location>
        <begin position="1"/>
        <end position="48"/>
    </location>
</feature>
<keyword evidence="5" id="KW-1185">Reference proteome</keyword>
<dbReference type="InterPro" id="IPR004038">
    <property type="entry name" value="Ribosomal_eL8/eL30/eS12/Gad45"/>
</dbReference>
<gene>
    <name evidence="4" type="ORF">B5807_10500</name>
</gene>
<dbReference type="Pfam" id="PF01248">
    <property type="entry name" value="Ribosomal_L7Ae"/>
    <property type="match status" value="1"/>
</dbReference>
<dbReference type="InterPro" id="IPR029064">
    <property type="entry name" value="Ribosomal_eL30-like_sf"/>
</dbReference>
<protein>
    <recommendedName>
        <fullName evidence="3">Ribosomal protein eL8/eL30/eS12/Gadd45 domain-containing protein</fullName>
    </recommendedName>
</protein>
<dbReference type="InterPro" id="IPR032675">
    <property type="entry name" value="LRR_dom_sf"/>
</dbReference>
<proteinExistence type="inferred from homology"/>
<dbReference type="Gene3D" id="3.30.1330.30">
    <property type="match status" value="1"/>
</dbReference>
<dbReference type="GO" id="GO:0042254">
    <property type="term" value="P:ribosome biogenesis"/>
    <property type="evidence" value="ECO:0007669"/>
    <property type="project" value="InterPro"/>
</dbReference>
<evidence type="ECO:0000313" key="5">
    <source>
        <dbReference type="Proteomes" id="UP000193240"/>
    </source>
</evidence>
<dbReference type="GO" id="GO:1990904">
    <property type="term" value="C:ribonucleoprotein complex"/>
    <property type="evidence" value="ECO:0007669"/>
    <property type="project" value="InterPro"/>
</dbReference>
<dbReference type="SUPFAM" id="SSF55315">
    <property type="entry name" value="L30e-like"/>
    <property type="match status" value="1"/>
</dbReference>